<dbReference type="InterPro" id="IPR042099">
    <property type="entry name" value="ANL_N_sf"/>
</dbReference>
<dbReference type="KEGG" id="mmal:CKJ54_12640"/>
<reference evidence="4 5" key="1">
    <citation type="submission" date="2017-08" db="EMBL/GenBank/DDBJ databases">
        <title>Phylogentic analysis of Mycobacterium avium complex whole genomes.</title>
        <authorList>
            <person name="Caverly L.J."/>
            <person name="Spilker T."/>
            <person name="LiPuma J."/>
        </authorList>
    </citation>
    <scope>NUCLEOTIDE SEQUENCE [LARGE SCALE GENOMIC DNA]</scope>
    <source>
        <strain evidence="4 5">FLAC0026</strain>
    </source>
</reference>
<proteinExistence type="predicted"/>
<evidence type="ECO:0000313" key="4">
    <source>
        <dbReference type="EMBL" id="ASW90628.1"/>
    </source>
</evidence>
<dbReference type="PROSITE" id="PS00455">
    <property type="entry name" value="AMP_BINDING"/>
    <property type="match status" value="1"/>
</dbReference>
<evidence type="ECO:0000259" key="3">
    <source>
        <dbReference type="Pfam" id="PF13193"/>
    </source>
</evidence>
<protein>
    <submittedName>
        <fullName evidence="4">Acyl-CoA synthetase</fullName>
    </submittedName>
</protein>
<feature type="region of interest" description="Disordered" evidence="1">
    <location>
        <begin position="144"/>
        <end position="171"/>
    </location>
</feature>
<dbReference type="SUPFAM" id="SSF56801">
    <property type="entry name" value="Acetyl-CoA synthetase-like"/>
    <property type="match status" value="1"/>
</dbReference>
<dbReference type="Gene3D" id="3.30.300.30">
    <property type="match status" value="1"/>
</dbReference>
<evidence type="ECO:0000313" key="5">
    <source>
        <dbReference type="Proteomes" id="UP000216246"/>
    </source>
</evidence>
<name>A0AAC9VVG6_9MYCO</name>
<accession>A0AAC9VVG6</accession>
<dbReference type="PANTHER" id="PTHR24096:SF323">
    <property type="entry name" value="BLR3536 PROTEIN"/>
    <property type="match status" value="1"/>
</dbReference>
<sequence>MNIADHARSAAQSPALIVADGAVISYSQLHARSRRVAALLHDAGLRRGDGVALVLSNRPEFFEITWGAQLSGLYYTAVNTHFTPDEVAYVIDDCDARAVFVDATMPELAAHLRSAGAAVVAYLAVGGSLAGWRSYDDAMAAAGEAPPVSDGSEMLYSSGTTGRPKAVRRPLPADGNGSWAQAVLELALSHKYGMTPSSVYLSPAPLYHAAGVNYTMAANRVGAASILMKRFDAETTLRLIETHRVTHAQFVPTMFVRMLKLPAKVRERYDVSSLRCVIHAAAPCPVDVKHQMMDWFGPIIHEYYGGTEGFAGTTIGPQEWLAHPGSVGIPTAPVHVLGEDGLELPVGESGELYFEGGPEFEYFKDPAKTASVYNDRGWRSLGDMGYVDADGYLYLTDRSTFMIVSGGVNIYPQEAENLLVMHPKLVDAAVFGVPNEEFGEEVKAVVQPARGVAPGPDLEAELIDYCRAHLAGYKCPRSVDFDAELPRDPNGKLYKRRIRERYWQGRVSRIV</sequence>
<dbReference type="AlphaFoldDB" id="A0AAC9VVG6"/>
<dbReference type="Gene3D" id="3.40.50.12780">
    <property type="entry name" value="N-terminal domain of ligase-like"/>
    <property type="match status" value="1"/>
</dbReference>
<feature type="domain" description="AMP-dependent synthetase/ligase" evidence="2">
    <location>
        <begin position="6"/>
        <end position="356"/>
    </location>
</feature>
<gene>
    <name evidence="4" type="ORF">CKJ54_12640</name>
</gene>
<dbReference type="GO" id="GO:0016405">
    <property type="term" value="F:CoA-ligase activity"/>
    <property type="evidence" value="ECO:0007669"/>
    <property type="project" value="TreeGrafter"/>
</dbReference>
<dbReference type="RefSeq" id="WP_095577200.1">
    <property type="nucleotide sequence ID" value="NZ_CP023147.1"/>
</dbReference>
<dbReference type="Pfam" id="PF00501">
    <property type="entry name" value="AMP-binding"/>
    <property type="match status" value="1"/>
</dbReference>
<dbReference type="Pfam" id="PF13193">
    <property type="entry name" value="AMP-binding_C"/>
    <property type="match status" value="1"/>
</dbReference>
<dbReference type="PANTHER" id="PTHR24096">
    <property type="entry name" value="LONG-CHAIN-FATTY-ACID--COA LIGASE"/>
    <property type="match status" value="1"/>
</dbReference>
<organism evidence="4 5">
    <name type="scientific">Mycobacterium marseillense</name>
    <dbReference type="NCBI Taxonomy" id="701042"/>
    <lineage>
        <taxon>Bacteria</taxon>
        <taxon>Bacillati</taxon>
        <taxon>Actinomycetota</taxon>
        <taxon>Actinomycetes</taxon>
        <taxon>Mycobacteriales</taxon>
        <taxon>Mycobacteriaceae</taxon>
        <taxon>Mycobacterium</taxon>
        <taxon>Mycobacterium avium complex (MAC)</taxon>
    </lineage>
</organism>
<feature type="domain" description="AMP-binding enzyme C-terminal" evidence="3">
    <location>
        <begin position="414"/>
        <end position="492"/>
    </location>
</feature>
<evidence type="ECO:0000259" key="2">
    <source>
        <dbReference type="Pfam" id="PF00501"/>
    </source>
</evidence>
<dbReference type="Proteomes" id="UP000216246">
    <property type="component" value="Chromosome"/>
</dbReference>
<evidence type="ECO:0000256" key="1">
    <source>
        <dbReference type="SAM" id="MobiDB-lite"/>
    </source>
</evidence>
<dbReference type="EMBL" id="CP023147">
    <property type="protein sequence ID" value="ASW90628.1"/>
    <property type="molecule type" value="Genomic_DNA"/>
</dbReference>
<dbReference type="InterPro" id="IPR020845">
    <property type="entry name" value="AMP-binding_CS"/>
</dbReference>
<dbReference type="InterPro" id="IPR045851">
    <property type="entry name" value="AMP-bd_C_sf"/>
</dbReference>
<dbReference type="InterPro" id="IPR000873">
    <property type="entry name" value="AMP-dep_synth/lig_dom"/>
</dbReference>
<dbReference type="InterPro" id="IPR025110">
    <property type="entry name" value="AMP-bd_C"/>
</dbReference>